<dbReference type="AlphaFoldDB" id="A0A0R3RLN9"/>
<evidence type="ECO:0000313" key="2">
    <source>
        <dbReference type="Proteomes" id="UP000050640"/>
    </source>
</evidence>
<feature type="compositionally biased region" description="Basic and acidic residues" evidence="1">
    <location>
        <begin position="188"/>
        <end position="197"/>
    </location>
</feature>
<proteinExistence type="predicted"/>
<accession>A0A0R3RLN9</accession>
<organism evidence="2 3">
    <name type="scientific">Elaeophora elaphi</name>
    <dbReference type="NCBI Taxonomy" id="1147741"/>
    <lineage>
        <taxon>Eukaryota</taxon>
        <taxon>Metazoa</taxon>
        <taxon>Ecdysozoa</taxon>
        <taxon>Nematoda</taxon>
        <taxon>Chromadorea</taxon>
        <taxon>Rhabditida</taxon>
        <taxon>Spirurina</taxon>
        <taxon>Spiruromorpha</taxon>
        <taxon>Filarioidea</taxon>
        <taxon>Onchocercidae</taxon>
        <taxon>Elaeophora</taxon>
    </lineage>
</organism>
<feature type="region of interest" description="Disordered" evidence="1">
    <location>
        <begin position="188"/>
        <end position="211"/>
    </location>
</feature>
<protein>
    <submittedName>
        <fullName evidence="3">Protein LTV1 homolog</fullName>
    </submittedName>
</protein>
<sequence>MIQYSDHCSSAELRSFLSLLSFSHLLGIPNKLPRLVENELQNLSLSGVETIDYFKEEGGNPEELLFDPFRFSWRIGIAFDYALRKFYDQLSMIENLPDLSRNENMGAMLVEASYVDNFISEEHLEMNIFDSDRLINVPDSWDSNSSTYSFLEFFTNFVNRVLHSGDKDDPEGVEDRLDEMAILDVKYTRNDQQKMEDSSQDTDESTGSSLSDTKVTIKMLEEQYDVSVLLDNLTNTFHTTDTDFHSTEDTEFLEYLSDMDIAKNFNDFDDLFEKYRKSIGEMSVGIMNQLYHAEGNVCYDPSNAPVLPNVVHELLDQSATSELHQDDFTSLQQISAVNHSVLKDLSNSKN</sequence>
<dbReference type="Proteomes" id="UP000050640">
    <property type="component" value="Unplaced"/>
</dbReference>
<reference evidence="3" key="1">
    <citation type="submission" date="2017-02" db="UniProtKB">
        <authorList>
            <consortium name="WormBaseParasite"/>
        </authorList>
    </citation>
    <scope>IDENTIFICATION</scope>
</reference>
<name>A0A0R3RLN9_9BILA</name>
<dbReference type="STRING" id="1147741.A0A0R3RLN9"/>
<evidence type="ECO:0000313" key="3">
    <source>
        <dbReference type="WBParaSite" id="EEL_0000239801-mRNA-1"/>
    </source>
</evidence>
<dbReference type="WBParaSite" id="EEL_0000239801-mRNA-1">
    <property type="protein sequence ID" value="EEL_0000239801-mRNA-1"/>
    <property type="gene ID" value="EEL_0000239801"/>
</dbReference>
<keyword evidence="2" id="KW-1185">Reference proteome</keyword>
<evidence type="ECO:0000256" key="1">
    <source>
        <dbReference type="SAM" id="MobiDB-lite"/>
    </source>
</evidence>